<evidence type="ECO:0000313" key="1">
    <source>
        <dbReference type="EMBL" id="KAG8516472.1"/>
    </source>
</evidence>
<reference evidence="1" key="1">
    <citation type="journal article" date="2021" name="Evol. Appl.">
        <title>The genome of the Pyrenean desman and the effects of bottlenecks and inbreeding on the genomic landscape of an endangered species.</title>
        <authorList>
            <person name="Escoda L."/>
            <person name="Castresana J."/>
        </authorList>
    </citation>
    <scope>NUCLEOTIDE SEQUENCE</scope>
    <source>
        <strain evidence="1">IBE-C5619</strain>
    </source>
</reference>
<dbReference type="AlphaFoldDB" id="A0A8J6DNW8"/>
<dbReference type="GO" id="GO:0000502">
    <property type="term" value="C:proteasome complex"/>
    <property type="evidence" value="ECO:0007669"/>
    <property type="project" value="UniProtKB-KW"/>
</dbReference>
<keyword evidence="2" id="KW-1185">Reference proteome</keyword>
<name>A0A8J6DNW8_GALPY</name>
<gene>
    <name evidence="1" type="ORF">J0S82_011888</name>
</gene>
<protein>
    <submittedName>
        <fullName evidence="1">Proteasome subunit beta type-3</fullName>
    </submittedName>
</protein>
<proteinExistence type="predicted"/>
<dbReference type="OrthoDB" id="204949at2759"/>
<comment type="caution">
    <text evidence="1">The sequence shown here is derived from an EMBL/GenBank/DDBJ whole genome shotgun (WGS) entry which is preliminary data.</text>
</comment>
<accession>A0A8J6DNW8</accession>
<evidence type="ECO:0000313" key="2">
    <source>
        <dbReference type="Proteomes" id="UP000700334"/>
    </source>
</evidence>
<keyword evidence="1" id="KW-0647">Proteasome</keyword>
<dbReference type="Proteomes" id="UP000700334">
    <property type="component" value="Unassembled WGS sequence"/>
</dbReference>
<organism evidence="1 2">
    <name type="scientific">Galemys pyrenaicus</name>
    <name type="common">Iberian desman</name>
    <name type="synonym">Pyrenean desman</name>
    <dbReference type="NCBI Taxonomy" id="202257"/>
    <lineage>
        <taxon>Eukaryota</taxon>
        <taxon>Metazoa</taxon>
        <taxon>Chordata</taxon>
        <taxon>Craniata</taxon>
        <taxon>Vertebrata</taxon>
        <taxon>Euteleostomi</taxon>
        <taxon>Mammalia</taxon>
        <taxon>Eutheria</taxon>
        <taxon>Laurasiatheria</taxon>
        <taxon>Eulipotyphla</taxon>
        <taxon>Talpidae</taxon>
        <taxon>Galemys</taxon>
    </lineage>
</organism>
<sequence>MLENPSKYCLSKEREPCSETRPWQAQRHELKEGGQIKLYTLKSLVANLLSHWLTHVMLNAVEWYAVSGMGVIVHIIEKDKIISRTSKAQMD</sequence>
<dbReference type="EMBL" id="JAGFMF010011679">
    <property type="protein sequence ID" value="KAG8516472.1"/>
    <property type="molecule type" value="Genomic_DNA"/>
</dbReference>